<name>A0A6G1JDI1_9PLEO</name>
<feature type="domain" description="CPAF-like PDZ" evidence="4">
    <location>
        <begin position="174"/>
        <end position="295"/>
    </location>
</feature>
<dbReference type="InterPro" id="IPR052766">
    <property type="entry name" value="S41A_metabolite_peptidase"/>
</dbReference>
<keyword evidence="2" id="KW-0732">Signal</keyword>
<dbReference type="OrthoDB" id="27214at2759"/>
<dbReference type="PANTHER" id="PTHR37049:SF4">
    <property type="entry name" value="RHODANESE DOMAIN-CONTAINING PROTEIN"/>
    <property type="match status" value="1"/>
</dbReference>
<dbReference type="SUPFAM" id="SSF52096">
    <property type="entry name" value="ClpP/crotonase"/>
    <property type="match status" value="1"/>
</dbReference>
<evidence type="ECO:0000313" key="6">
    <source>
        <dbReference type="Proteomes" id="UP000799291"/>
    </source>
</evidence>
<dbReference type="Proteomes" id="UP000799291">
    <property type="component" value="Unassembled WGS sequence"/>
</dbReference>
<evidence type="ECO:0000256" key="2">
    <source>
        <dbReference type="SAM" id="SignalP"/>
    </source>
</evidence>
<dbReference type="InterPro" id="IPR056186">
    <property type="entry name" value="PDZ_CPAF-rel"/>
</dbReference>
<dbReference type="InterPro" id="IPR005151">
    <property type="entry name" value="Tail-specific_protease"/>
</dbReference>
<keyword evidence="6" id="KW-1185">Reference proteome</keyword>
<dbReference type="Gene3D" id="3.90.226.10">
    <property type="entry name" value="2-enoyl-CoA Hydratase, Chain A, domain 1"/>
    <property type="match status" value="1"/>
</dbReference>
<dbReference type="GO" id="GO:0006508">
    <property type="term" value="P:proteolysis"/>
    <property type="evidence" value="ECO:0007669"/>
    <property type="project" value="InterPro"/>
</dbReference>
<dbReference type="InterPro" id="IPR029045">
    <property type="entry name" value="ClpP/crotonase-like_dom_sf"/>
</dbReference>
<dbReference type="EMBL" id="MU005573">
    <property type="protein sequence ID" value="KAF2688627.1"/>
    <property type="molecule type" value="Genomic_DNA"/>
</dbReference>
<gene>
    <name evidence="5" type="ORF">K458DRAFT_150219</name>
</gene>
<evidence type="ECO:0000313" key="5">
    <source>
        <dbReference type="EMBL" id="KAF2688627.1"/>
    </source>
</evidence>
<dbReference type="GO" id="GO:0008236">
    <property type="term" value="F:serine-type peptidase activity"/>
    <property type="evidence" value="ECO:0007669"/>
    <property type="project" value="InterPro"/>
</dbReference>
<evidence type="ECO:0000259" key="4">
    <source>
        <dbReference type="Pfam" id="PF23658"/>
    </source>
</evidence>
<accession>A0A6G1JDI1</accession>
<feature type="compositionally biased region" description="Low complexity" evidence="1">
    <location>
        <begin position="327"/>
        <end position="348"/>
    </location>
</feature>
<protein>
    <submittedName>
        <fullName evidence="5">Uncharacterized protein</fullName>
    </submittedName>
</protein>
<proteinExistence type="predicted"/>
<evidence type="ECO:0000259" key="3">
    <source>
        <dbReference type="Pfam" id="PF03572"/>
    </source>
</evidence>
<dbReference type="Pfam" id="PF03572">
    <property type="entry name" value="Peptidase_S41"/>
    <property type="match status" value="1"/>
</dbReference>
<reference evidence="5" key="1">
    <citation type="journal article" date="2020" name="Stud. Mycol.">
        <title>101 Dothideomycetes genomes: a test case for predicting lifestyles and emergence of pathogens.</title>
        <authorList>
            <person name="Haridas S."/>
            <person name="Albert R."/>
            <person name="Binder M."/>
            <person name="Bloem J."/>
            <person name="Labutti K."/>
            <person name="Salamov A."/>
            <person name="Andreopoulos B."/>
            <person name="Baker S."/>
            <person name="Barry K."/>
            <person name="Bills G."/>
            <person name="Bluhm B."/>
            <person name="Cannon C."/>
            <person name="Castanera R."/>
            <person name="Culley D."/>
            <person name="Daum C."/>
            <person name="Ezra D."/>
            <person name="Gonzalez J."/>
            <person name="Henrissat B."/>
            <person name="Kuo A."/>
            <person name="Liang C."/>
            <person name="Lipzen A."/>
            <person name="Lutzoni F."/>
            <person name="Magnuson J."/>
            <person name="Mondo S."/>
            <person name="Nolan M."/>
            <person name="Ohm R."/>
            <person name="Pangilinan J."/>
            <person name="Park H.-J."/>
            <person name="Ramirez L."/>
            <person name="Alfaro M."/>
            <person name="Sun H."/>
            <person name="Tritt A."/>
            <person name="Yoshinaga Y."/>
            <person name="Zwiers L.-H."/>
            <person name="Turgeon B."/>
            <person name="Goodwin S."/>
            <person name="Spatafora J."/>
            <person name="Crous P."/>
            <person name="Grigoriev I."/>
        </authorList>
    </citation>
    <scope>NUCLEOTIDE SEQUENCE</scope>
    <source>
        <strain evidence="5">CBS 122367</strain>
    </source>
</reference>
<feature type="domain" description="Tail specific protease" evidence="3">
    <location>
        <begin position="380"/>
        <end position="589"/>
    </location>
</feature>
<organism evidence="5 6">
    <name type="scientific">Lentithecium fluviatile CBS 122367</name>
    <dbReference type="NCBI Taxonomy" id="1168545"/>
    <lineage>
        <taxon>Eukaryota</taxon>
        <taxon>Fungi</taxon>
        <taxon>Dikarya</taxon>
        <taxon>Ascomycota</taxon>
        <taxon>Pezizomycotina</taxon>
        <taxon>Dothideomycetes</taxon>
        <taxon>Pleosporomycetidae</taxon>
        <taxon>Pleosporales</taxon>
        <taxon>Massarineae</taxon>
        <taxon>Lentitheciaceae</taxon>
        <taxon>Lentithecium</taxon>
    </lineage>
</organism>
<dbReference type="PANTHER" id="PTHR37049">
    <property type="entry name" value="PEPTIDASE S41 FAMILY PROTEIN"/>
    <property type="match status" value="1"/>
</dbReference>
<sequence>MRGLSLLLAAASTASAQVFVPRFITVPEDLAMAPTSIKRESFEEPCAEVSASWAASQAASTSESSVLAKVPAKVAYECLQSVPLDREGNLQQVAEFKHFLQFQSTTSWLKNGIEGQIEPLDVYGRLDEIAEKLKSNEGGFQGEYEYQLEVETLFVSAQDFHLRWSSDISEVIRFTRKAGWLASLSTDGIALPQVYLASDLDGARNSTDPLSKISPIKTINGVDVVKYLEDLSNQTSYHDADARYNRLFINRNRQSANLIEPAPWFQGGRYDGASTDFVFDNGTKVTQENEAVIPPFFDFTNVTDGQSFFDAFCTGYFRLPEEEATMSSPTQSQNNTSPTTTTPSATPSPVLLPVNYPYPVFVQSSRAFHGYYLNDTGYTDVAVLAIPGFQPKKDGDLMEGARETQQLLRTFFKQATEEKKTKLVIDLRGNGGGTIDVGFETFKQLFPTIEPYGASRYRIHDAFTIHSAGIADLAANESVKYTDMAIYETVKTDEMNWANILNVDHKPFKSFQEYYGPYTINNDNFTAIRRYNFSNDEGGHTTSGYFNLTGYLDQPTPSQPFKAEDIVIIQDGGCGSTCAVFSELMREQAKVHTVFVGGRPQNAPAQGIGGAKGSQVFPFDSIFYLMNQTMVAALEVYGEAVAKEVNRTAVGAILASTQLQKRSAHYTDEVRHGGVNSLNSFRQNDSTDTPLEFIYEAADCRVFDTLESYYSPVALWKRVADVKWGNGKCVEGSMGQKTAISVVDGKPFNSKQGNMTTAPEEYTGGAAGLRWSGMVTVAAVVVVALMV</sequence>
<feature type="signal peptide" evidence="2">
    <location>
        <begin position="1"/>
        <end position="16"/>
    </location>
</feature>
<feature type="chain" id="PRO_5026204547" evidence="2">
    <location>
        <begin position="17"/>
        <end position="787"/>
    </location>
</feature>
<feature type="region of interest" description="Disordered" evidence="1">
    <location>
        <begin position="323"/>
        <end position="348"/>
    </location>
</feature>
<evidence type="ECO:0000256" key="1">
    <source>
        <dbReference type="SAM" id="MobiDB-lite"/>
    </source>
</evidence>
<dbReference type="Pfam" id="PF23658">
    <property type="entry name" value="PDZ_CPAF_rel"/>
    <property type="match status" value="1"/>
</dbReference>
<dbReference type="AlphaFoldDB" id="A0A6G1JDI1"/>